<dbReference type="PANTHER" id="PTHR43201">
    <property type="entry name" value="ACYL-COA SYNTHETASE"/>
    <property type="match status" value="1"/>
</dbReference>
<evidence type="ECO:0000259" key="3">
    <source>
        <dbReference type="Pfam" id="PF00501"/>
    </source>
</evidence>
<sequence>MKVFNNLANNSSNLSFIAEDGRKLTYNNLLIDADYFSEKIKERSLIFIITRNNYDCIVGYVGAFRANAVVVLIDNSIHESLFNDLIVRFKPSLVYKPQNIFSHKNDWKQRLRIGEYGLFETNIEINYEINKDLSLLLMTSGSTGSPEFVRLSHNNIFNNTKAICEYLKISNNDVAITTLPMSYSYGISIINTHLFTGASLLLTDSSLMEKNFWELISKFKATTFGGVPYTYEMLKKLKFENISIPSIKYITQAGGKLSQDLL</sequence>
<organism evidence="4">
    <name type="scientific">marine metagenome</name>
    <dbReference type="NCBI Taxonomy" id="408172"/>
    <lineage>
        <taxon>unclassified sequences</taxon>
        <taxon>metagenomes</taxon>
        <taxon>ecological metagenomes</taxon>
    </lineage>
</organism>
<dbReference type="Pfam" id="PF00501">
    <property type="entry name" value="AMP-binding"/>
    <property type="match status" value="1"/>
</dbReference>
<dbReference type="InterPro" id="IPR000873">
    <property type="entry name" value="AMP-dep_synth/lig_dom"/>
</dbReference>
<evidence type="ECO:0000256" key="2">
    <source>
        <dbReference type="ARBA" id="ARBA00022598"/>
    </source>
</evidence>
<keyword evidence="2" id="KW-0436">Ligase</keyword>
<dbReference type="GO" id="GO:0031956">
    <property type="term" value="F:medium-chain fatty acid-CoA ligase activity"/>
    <property type="evidence" value="ECO:0007669"/>
    <property type="project" value="TreeGrafter"/>
</dbReference>
<accession>A0A382T6J3</accession>
<dbReference type="GO" id="GO:0006631">
    <property type="term" value="P:fatty acid metabolic process"/>
    <property type="evidence" value="ECO:0007669"/>
    <property type="project" value="TreeGrafter"/>
</dbReference>
<feature type="domain" description="AMP-dependent synthetase/ligase" evidence="3">
    <location>
        <begin position="15"/>
        <end position="261"/>
    </location>
</feature>
<proteinExistence type="inferred from homology"/>
<evidence type="ECO:0000256" key="1">
    <source>
        <dbReference type="ARBA" id="ARBA00006432"/>
    </source>
</evidence>
<dbReference type="InterPro" id="IPR042099">
    <property type="entry name" value="ANL_N_sf"/>
</dbReference>
<dbReference type="PANTHER" id="PTHR43201:SF5">
    <property type="entry name" value="MEDIUM-CHAIN ACYL-COA LIGASE ACSF2, MITOCHONDRIAL"/>
    <property type="match status" value="1"/>
</dbReference>
<name>A0A382T6J3_9ZZZZ</name>
<dbReference type="EMBL" id="UINC01133900">
    <property type="protein sequence ID" value="SVD17107.1"/>
    <property type="molecule type" value="Genomic_DNA"/>
</dbReference>
<gene>
    <name evidence="4" type="ORF">METZ01_LOCUS369961</name>
</gene>
<comment type="similarity">
    <text evidence="1">Belongs to the ATP-dependent AMP-binding enzyme family.</text>
</comment>
<dbReference type="SUPFAM" id="SSF56801">
    <property type="entry name" value="Acetyl-CoA synthetase-like"/>
    <property type="match status" value="1"/>
</dbReference>
<reference evidence="4" key="1">
    <citation type="submission" date="2018-05" db="EMBL/GenBank/DDBJ databases">
        <authorList>
            <person name="Lanie J.A."/>
            <person name="Ng W.-L."/>
            <person name="Kazmierczak K.M."/>
            <person name="Andrzejewski T.M."/>
            <person name="Davidsen T.M."/>
            <person name="Wayne K.J."/>
            <person name="Tettelin H."/>
            <person name="Glass J.I."/>
            <person name="Rusch D."/>
            <person name="Podicherti R."/>
            <person name="Tsui H.-C.T."/>
            <person name="Winkler M.E."/>
        </authorList>
    </citation>
    <scope>NUCLEOTIDE SEQUENCE</scope>
</reference>
<evidence type="ECO:0000313" key="4">
    <source>
        <dbReference type="EMBL" id="SVD17107.1"/>
    </source>
</evidence>
<dbReference type="AlphaFoldDB" id="A0A382T6J3"/>
<protein>
    <recommendedName>
        <fullName evidence="3">AMP-dependent synthetase/ligase domain-containing protein</fullName>
    </recommendedName>
</protein>
<dbReference type="Gene3D" id="3.40.50.12780">
    <property type="entry name" value="N-terminal domain of ligase-like"/>
    <property type="match status" value="1"/>
</dbReference>
<feature type="non-terminal residue" evidence="4">
    <location>
        <position position="262"/>
    </location>
</feature>